<dbReference type="RefSeq" id="WP_338539453.1">
    <property type="nucleotide sequence ID" value="NZ_CP125967.1"/>
</dbReference>
<accession>A0ABZ2G8A5</accession>
<evidence type="ECO:0000313" key="2">
    <source>
        <dbReference type="Proteomes" id="UP001379444"/>
    </source>
</evidence>
<evidence type="ECO:0000313" key="1">
    <source>
        <dbReference type="EMBL" id="WWO37736.1"/>
    </source>
</evidence>
<reference evidence="1 2" key="1">
    <citation type="journal article" date="2024" name="Front. Plant Sci.">
        <title>Comprehensive phenomic and genomic studies of the species, Pectobacterium cacticida and proposal for reclassification as Alcorniella cacticida comb. nov.</title>
        <authorList>
            <person name="Jonca J."/>
            <person name="Pirhonen M."/>
            <person name="Waleron M.M."/>
            <person name="Gawor J."/>
            <person name="Mrozik A."/>
            <person name="Smoktunowicz M."/>
            <person name="Waleron K."/>
            <person name="Waleron M."/>
        </authorList>
    </citation>
    <scope>NUCLEOTIDE SEQUENCE [LARGE SCALE GENOMIC DNA]</scope>
    <source>
        <strain evidence="1 2">DPMP6</strain>
    </source>
</reference>
<keyword evidence="2" id="KW-1185">Reference proteome</keyword>
<sequence>MDMIIVDPFLQSRIGMSDMENCNERNMPFLEQVRKNTPRWAYDIIQCWDDKTFRLAEDFVTHSYWIYQGSINVFRIIGTIDQEYAGMSWLEFLEYGKWMDANIALIEKNPLYYEPYSTPVGMNFISLDGINWYVNTDGNHRSCLARFYFHLKGLDNSQLHNVSLNLFHVDWVFFNAYQKLQALLPSLHERGYHGQLHVRRTIVEREDQPGWKMDRFHTVATLTLYVGKNAPDVQTFELKEGNEALHCLSFLEQQLSSASPTWGRDDHRMEHEKLPWWRRFTGRKNQ</sequence>
<gene>
    <name evidence="1" type="ORF">QNA12_14450</name>
</gene>
<protein>
    <submittedName>
        <fullName evidence="1">Uncharacterized protein</fullName>
    </submittedName>
</protein>
<dbReference type="Proteomes" id="UP001379444">
    <property type="component" value="Chromosome"/>
</dbReference>
<name>A0ABZ2G8A5_9GAMM</name>
<dbReference type="EMBL" id="CP125967">
    <property type="protein sequence ID" value="WWO37736.1"/>
    <property type="molecule type" value="Genomic_DNA"/>
</dbReference>
<organism evidence="1 2">
    <name type="scientific">Pectobacterium cacticida</name>
    <dbReference type="NCBI Taxonomy" id="69221"/>
    <lineage>
        <taxon>Bacteria</taxon>
        <taxon>Pseudomonadati</taxon>
        <taxon>Pseudomonadota</taxon>
        <taxon>Gammaproteobacteria</taxon>
        <taxon>Enterobacterales</taxon>
        <taxon>Pectobacteriaceae</taxon>
        <taxon>Pectobacterium</taxon>
    </lineage>
</organism>
<proteinExistence type="predicted"/>